<name>A0A508X1U3_9HYPH</name>
<gene>
    <name evidence="2" type="ORF">EMEDMD4_520003</name>
</gene>
<evidence type="ECO:0000313" key="2">
    <source>
        <dbReference type="EMBL" id="VTZ63709.1"/>
    </source>
</evidence>
<feature type="compositionally biased region" description="Basic and acidic residues" evidence="1">
    <location>
        <begin position="68"/>
        <end position="80"/>
    </location>
</feature>
<reference evidence="2" key="1">
    <citation type="submission" date="2019-06" db="EMBL/GenBank/DDBJ databases">
        <authorList>
            <person name="Le Quere A."/>
            <person name="Colella S."/>
        </authorList>
    </citation>
    <scope>NUCLEOTIDE SEQUENCE</scope>
    <source>
        <strain evidence="2">EmedicaeMD41</strain>
    </source>
</reference>
<organism evidence="2">
    <name type="scientific">Sinorhizobium medicae</name>
    <dbReference type="NCBI Taxonomy" id="110321"/>
    <lineage>
        <taxon>Bacteria</taxon>
        <taxon>Pseudomonadati</taxon>
        <taxon>Pseudomonadota</taxon>
        <taxon>Alphaproteobacteria</taxon>
        <taxon>Hyphomicrobiales</taxon>
        <taxon>Rhizobiaceae</taxon>
        <taxon>Sinorhizobium/Ensifer group</taxon>
        <taxon>Sinorhizobium</taxon>
    </lineage>
</organism>
<feature type="region of interest" description="Disordered" evidence="1">
    <location>
        <begin position="66"/>
        <end position="87"/>
    </location>
</feature>
<dbReference type="AlphaFoldDB" id="A0A508X1U3"/>
<accession>A0A508X1U3</accession>
<dbReference type="Proteomes" id="UP000507954">
    <property type="component" value="Unassembled WGS sequence"/>
</dbReference>
<evidence type="ECO:0000256" key="1">
    <source>
        <dbReference type="SAM" id="MobiDB-lite"/>
    </source>
</evidence>
<dbReference type="EMBL" id="CABFNB010000120">
    <property type="protein sequence ID" value="VTZ63709.1"/>
    <property type="molecule type" value="Genomic_DNA"/>
</dbReference>
<proteinExistence type="predicted"/>
<protein>
    <submittedName>
        <fullName evidence="2">Uncharacterized protein</fullName>
    </submittedName>
</protein>
<sequence length="100" mass="11029">MMERRIADGSRDYGILAVARLHRPYASMNWIRFNGSLRAIAVSQPLAGTPLVNGVIRDGNRRGVKMVSDARPRSDGEHGRSQRKTMRIPPVMLASGALCL</sequence>